<reference evidence="6" key="1">
    <citation type="submission" date="2019-11" db="EMBL/GenBank/DDBJ databases">
        <title>Microbial mats filling the niche in hypersaline microbial mats.</title>
        <authorList>
            <person name="Wong H.L."/>
            <person name="Macleod F.I."/>
            <person name="White R.A. III"/>
            <person name="Burns B.P."/>
        </authorList>
    </citation>
    <scope>NUCLEOTIDE SEQUENCE</scope>
    <source>
        <strain evidence="6">Rbin_158</strain>
    </source>
</reference>
<dbReference type="PANTHER" id="PTHR46743">
    <property type="entry name" value="TEICHOIC ACIDS EXPORT ATP-BINDING PROTEIN TAGH"/>
    <property type="match status" value="1"/>
</dbReference>
<evidence type="ECO:0000313" key="7">
    <source>
        <dbReference type="Proteomes" id="UP000649604"/>
    </source>
</evidence>
<dbReference type="InterPro" id="IPR015860">
    <property type="entry name" value="ABC_transpr_TagH-like"/>
</dbReference>
<accession>A0A9D5JZW4</accession>
<keyword evidence="2" id="KW-0813">Transport</keyword>
<dbReference type="Gene3D" id="3.40.50.300">
    <property type="entry name" value="P-loop containing nucleotide triphosphate hydrolases"/>
    <property type="match status" value="1"/>
</dbReference>
<evidence type="ECO:0000259" key="5">
    <source>
        <dbReference type="PROSITE" id="PS50893"/>
    </source>
</evidence>
<evidence type="ECO:0000256" key="1">
    <source>
        <dbReference type="ARBA" id="ARBA00005417"/>
    </source>
</evidence>
<dbReference type="PANTHER" id="PTHR46743:SF2">
    <property type="entry name" value="TEICHOIC ACIDS EXPORT ATP-BINDING PROTEIN TAGH"/>
    <property type="match status" value="1"/>
</dbReference>
<name>A0A9D5JZW4_9BACT</name>
<dbReference type="GO" id="GO:0016020">
    <property type="term" value="C:membrane"/>
    <property type="evidence" value="ECO:0007669"/>
    <property type="project" value="InterPro"/>
</dbReference>
<dbReference type="SUPFAM" id="SSF52540">
    <property type="entry name" value="P-loop containing nucleoside triphosphate hydrolases"/>
    <property type="match status" value="1"/>
</dbReference>
<dbReference type="InterPro" id="IPR003439">
    <property type="entry name" value="ABC_transporter-like_ATP-bd"/>
</dbReference>
<comment type="similarity">
    <text evidence="1">Belongs to the ABC transporter superfamily.</text>
</comment>
<dbReference type="Pfam" id="PF00005">
    <property type="entry name" value="ABC_tran"/>
    <property type="match status" value="1"/>
</dbReference>
<proteinExistence type="inferred from homology"/>
<comment type="caution">
    <text evidence="6">The sequence shown here is derived from an EMBL/GenBank/DDBJ whole genome shotgun (WGS) entry which is preliminary data.</text>
</comment>
<evidence type="ECO:0000256" key="4">
    <source>
        <dbReference type="ARBA" id="ARBA00022840"/>
    </source>
</evidence>
<dbReference type="Proteomes" id="UP000649604">
    <property type="component" value="Unassembled WGS sequence"/>
</dbReference>
<dbReference type="InterPro" id="IPR027417">
    <property type="entry name" value="P-loop_NTPase"/>
</dbReference>
<dbReference type="SMART" id="SM00382">
    <property type="entry name" value="AAA"/>
    <property type="match status" value="1"/>
</dbReference>
<keyword evidence="4 6" id="KW-0067">ATP-binding</keyword>
<evidence type="ECO:0000313" key="6">
    <source>
        <dbReference type="EMBL" id="MBD3326846.1"/>
    </source>
</evidence>
<dbReference type="InterPro" id="IPR050683">
    <property type="entry name" value="Bact_Polysacc_Export_ATP-bd"/>
</dbReference>
<dbReference type="AlphaFoldDB" id="A0A9D5JZW4"/>
<protein>
    <submittedName>
        <fullName evidence="6">ATP-binding cassette domain-containing protein</fullName>
    </submittedName>
</protein>
<sequence>MSNVVIQVEHLSKSYQYGTISHGTLYRDLQSWWARIRGKDDPNLKIDDTHRSGKSGERFWALHDLSFEVQQGEIVGIIGRNGAGKSTLLKIVSQITTPTKGCIKLRGRVGSLLEVGTGFHAELTGRENIYLNGAILGMNKAEVTQKFDDIVAFAELEEFIDTPVKRYSSGMYVRLAFAVAAYLEPEILLIDEVLAVGDVKFQEKCFGRLETVAQAGRTILLVSHNMPSIINLCQRAILLEGGSIAKDGKALDVVEHYLLTTRSAEGEVIWSDPDEAPGNDLVRLYAVRILQDGLDMPTADVDISKEIAIQLLYWNLQPNSIIGPSIWLRDKIGTVVLASSNHASVSLTKDPWYGTPHPPGLFQSTCRIPANFLNEGLYSVTAMVDKGVCTTQIFEDFVLSFYVHDTGEMRKEYLGEWIGTVRPRLAWHTEYLEHDPQHTS</sequence>
<keyword evidence="3" id="KW-0547">Nucleotide-binding</keyword>
<dbReference type="PROSITE" id="PS50893">
    <property type="entry name" value="ABC_TRANSPORTER_2"/>
    <property type="match status" value="1"/>
</dbReference>
<dbReference type="EMBL" id="WJJP01000647">
    <property type="protein sequence ID" value="MBD3326846.1"/>
    <property type="molecule type" value="Genomic_DNA"/>
</dbReference>
<organism evidence="6 7">
    <name type="scientific">candidate division KSB3 bacterium</name>
    <dbReference type="NCBI Taxonomy" id="2044937"/>
    <lineage>
        <taxon>Bacteria</taxon>
        <taxon>candidate division KSB3</taxon>
    </lineage>
</organism>
<dbReference type="InterPro" id="IPR003593">
    <property type="entry name" value="AAA+_ATPase"/>
</dbReference>
<feature type="domain" description="ABC transporter" evidence="5">
    <location>
        <begin position="44"/>
        <end position="266"/>
    </location>
</feature>
<dbReference type="CDD" id="cd03220">
    <property type="entry name" value="ABC_KpsT_Wzt"/>
    <property type="match status" value="1"/>
</dbReference>
<evidence type="ECO:0000256" key="3">
    <source>
        <dbReference type="ARBA" id="ARBA00022741"/>
    </source>
</evidence>
<dbReference type="GO" id="GO:0016887">
    <property type="term" value="F:ATP hydrolysis activity"/>
    <property type="evidence" value="ECO:0007669"/>
    <property type="project" value="InterPro"/>
</dbReference>
<gene>
    <name evidence="6" type="ORF">GF339_19840</name>
</gene>
<dbReference type="GO" id="GO:0005524">
    <property type="term" value="F:ATP binding"/>
    <property type="evidence" value="ECO:0007669"/>
    <property type="project" value="UniProtKB-KW"/>
</dbReference>
<evidence type="ECO:0000256" key="2">
    <source>
        <dbReference type="ARBA" id="ARBA00022448"/>
    </source>
</evidence>
<dbReference type="GO" id="GO:0140359">
    <property type="term" value="F:ABC-type transporter activity"/>
    <property type="evidence" value="ECO:0007669"/>
    <property type="project" value="InterPro"/>
</dbReference>